<evidence type="ECO:0000313" key="14">
    <source>
        <dbReference type="Proteomes" id="UP000308444"/>
    </source>
</evidence>
<comment type="subcellular location">
    <subcellularLocation>
        <location evidence="1">Cell membrane</location>
        <topology evidence="1">Multi-pass membrane protein</topology>
    </subcellularLocation>
</comment>
<dbReference type="AlphaFoldDB" id="A0A9X9A6D6"/>
<evidence type="ECO:0000256" key="11">
    <source>
        <dbReference type="ARBA" id="ARBA00023136"/>
    </source>
</evidence>
<evidence type="ECO:0000256" key="2">
    <source>
        <dbReference type="ARBA" id="ARBA00007543"/>
    </source>
</evidence>
<keyword evidence="4" id="KW-1003">Cell membrane</keyword>
<accession>A0A9X9A6D6</accession>
<keyword evidence="11 12" id="KW-0472">Membrane</keyword>
<gene>
    <name evidence="13" type="ORF">FC695_23385</name>
</gene>
<comment type="caution">
    <text evidence="13">The sequence shown here is derived from an EMBL/GenBank/DDBJ whole genome shotgun (WGS) entry which is preliminary data.</text>
</comment>
<evidence type="ECO:0000256" key="12">
    <source>
        <dbReference type="SAM" id="Phobius"/>
    </source>
</evidence>
<keyword evidence="8" id="KW-0249">Electron transport</keyword>
<dbReference type="Proteomes" id="UP000308444">
    <property type="component" value="Unassembled WGS sequence"/>
</dbReference>
<feature type="non-terminal residue" evidence="13">
    <location>
        <position position="1"/>
    </location>
</feature>
<sequence>ARIAAIKIAPFSLLTLLVFAGVGLWKTDIFTAHGTEWIMVPIGAFVALLVSTLLNKRRRDGWAFFMTSLTIILLSASVFIGMFPRVMISSLGAMNDLTIYNAASGAYALKLMTYFAIAILPFVIGSQIWSYYVFRQPVKSDNDLEY</sequence>
<feature type="transmembrane region" description="Helical" evidence="12">
    <location>
        <begin position="111"/>
        <end position="134"/>
    </location>
</feature>
<dbReference type="PANTHER" id="PTHR43141:SF5">
    <property type="entry name" value="CYTOCHROME BD-I UBIQUINOL OXIDASE SUBUNIT 2"/>
    <property type="match status" value="1"/>
</dbReference>
<organism evidence="13 14">
    <name type="scientific">Bacillus cereus</name>
    <dbReference type="NCBI Taxonomy" id="1396"/>
    <lineage>
        <taxon>Bacteria</taxon>
        <taxon>Bacillati</taxon>
        <taxon>Bacillota</taxon>
        <taxon>Bacilli</taxon>
        <taxon>Bacillales</taxon>
        <taxon>Bacillaceae</taxon>
        <taxon>Bacillus</taxon>
        <taxon>Bacillus cereus group</taxon>
    </lineage>
</organism>
<evidence type="ECO:0000256" key="3">
    <source>
        <dbReference type="ARBA" id="ARBA00022448"/>
    </source>
</evidence>
<keyword evidence="9 12" id="KW-1133">Transmembrane helix</keyword>
<dbReference type="GO" id="GO:0046872">
    <property type="term" value="F:metal ion binding"/>
    <property type="evidence" value="ECO:0007669"/>
    <property type="project" value="UniProtKB-KW"/>
</dbReference>
<dbReference type="InterPro" id="IPR003317">
    <property type="entry name" value="Cyt-d_oxidase_su2"/>
</dbReference>
<evidence type="ECO:0000313" key="13">
    <source>
        <dbReference type="EMBL" id="TKI99435.1"/>
    </source>
</evidence>
<dbReference type="GO" id="GO:0016682">
    <property type="term" value="F:oxidoreductase activity, acting on diphenols and related substances as donors, oxygen as acceptor"/>
    <property type="evidence" value="ECO:0007669"/>
    <property type="project" value="TreeGrafter"/>
</dbReference>
<dbReference type="GO" id="GO:0070069">
    <property type="term" value="C:cytochrome complex"/>
    <property type="evidence" value="ECO:0007669"/>
    <property type="project" value="TreeGrafter"/>
</dbReference>
<protein>
    <submittedName>
        <fullName evidence="13">Cytochrome d ubiquinol oxidase subunit II</fullName>
    </submittedName>
</protein>
<feature type="transmembrane region" description="Helical" evidence="12">
    <location>
        <begin position="37"/>
        <end position="55"/>
    </location>
</feature>
<dbReference type="PANTHER" id="PTHR43141">
    <property type="entry name" value="CYTOCHROME BD2 SUBUNIT II"/>
    <property type="match status" value="1"/>
</dbReference>
<dbReference type="GO" id="GO:0019646">
    <property type="term" value="P:aerobic electron transport chain"/>
    <property type="evidence" value="ECO:0007669"/>
    <property type="project" value="TreeGrafter"/>
</dbReference>
<keyword evidence="7" id="KW-0479">Metal-binding</keyword>
<keyword evidence="6 12" id="KW-0812">Transmembrane</keyword>
<evidence type="ECO:0000256" key="9">
    <source>
        <dbReference type="ARBA" id="ARBA00022989"/>
    </source>
</evidence>
<keyword evidence="5" id="KW-0349">Heme</keyword>
<dbReference type="EMBL" id="SZOH01001806">
    <property type="protein sequence ID" value="TKI99435.1"/>
    <property type="molecule type" value="Genomic_DNA"/>
</dbReference>
<evidence type="ECO:0000256" key="4">
    <source>
        <dbReference type="ARBA" id="ARBA00022475"/>
    </source>
</evidence>
<reference evidence="13 14" key="1">
    <citation type="journal article" date="2019" name="Environ. Microbiol.">
        <title>An active ?-lactamase is a part of an orchestrated cell wall stress resistance network of Bacillus subtilis and related rhizosphere species.</title>
        <authorList>
            <person name="Bucher T."/>
            <person name="Keren-Paz A."/>
            <person name="Hausser J."/>
            <person name="Olender T."/>
            <person name="Cytryn E."/>
            <person name="Kolodkin-Gal I."/>
        </authorList>
    </citation>
    <scope>NUCLEOTIDE SEQUENCE [LARGE SCALE GENOMIC DNA]</scope>
    <source>
        <strain evidence="13 14">I32</strain>
    </source>
</reference>
<feature type="transmembrane region" description="Helical" evidence="12">
    <location>
        <begin position="7"/>
        <end position="25"/>
    </location>
</feature>
<feature type="transmembrane region" description="Helical" evidence="12">
    <location>
        <begin position="62"/>
        <end position="83"/>
    </location>
</feature>
<evidence type="ECO:0000256" key="5">
    <source>
        <dbReference type="ARBA" id="ARBA00022617"/>
    </source>
</evidence>
<evidence type="ECO:0000256" key="8">
    <source>
        <dbReference type="ARBA" id="ARBA00022982"/>
    </source>
</evidence>
<evidence type="ECO:0000256" key="6">
    <source>
        <dbReference type="ARBA" id="ARBA00022692"/>
    </source>
</evidence>
<name>A0A9X9A6D6_BACCE</name>
<dbReference type="Pfam" id="PF02322">
    <property type="entry name" value="Cyt_bd_oxida_II"/>
    <property type="match status" value="1"/>
</dbReference>
<dbReference type="GO" id="GO:0005886">
    <property type="term" value="C:plasma membrane"/>
    <property type="evidence" value="ECO:0007669"/>
    <property type="project" value="UniProtKB-SubCell"/>
</dbReference>
<evidence type="ECO:0000256" key="10">
    <source>
        <dbReference type="ARBA" id="ARBA00023004"/>
    </source>
</evidence>
<dbReference type="GO" id="GO:0009055">
    <property type="term" value="F:electron transfer activity"/>
    <property type="evidence" value="ECO:0007669"/>
    <property type="project" value="TreeGrafter"/>
</dbReference>
<comment type="similarity">
    <text evidence="2">Belongs to the cytochrome ubiquinol oxidase subunit 2 family.</text>
</comment>
<keyword evidence="10" id="KW-0408">Iron</keyword>
<proteinExistence type="inferred from homology"/>
<keyword evidence="3" id="KW-0813">Transport</keyword>
<evidence type="ECO:0000256" key="1">
    <source>
        <dbReference type="ARBA" id="ARBA00004651"/>
    </source>
</evidence>
<evidence type="ECO:0000256" key="7">
    <source>
        <dbReference type="ARBA" id="ARBA00022723"/>
    </source>
</evidence>